<dbReference type="SMART" id="SM00873">
    <property type="entry name" value="B3_4"/>
    <property type="match status" value="1"/>
</dbReference>
<keyword evidence="2" id="KW-0436">Ligase</keyword>
<dbReference type="PANTHER" id="PTHR39209">
    <property type="match status" value="1"/>
</dbReference>
<comment type="caution">
    <text evidence="2">The sequence shown here is derived from an EMBL/GenBank/DDBJ whole genome shotgun (WGS) entry which is preliminary data.</text>
</comment>
<keyword evidence="3" id="KW-1185">Reference proteome</keyword>
<dbReference type="GO" id="GO:0004826">
    <property type="term" value="F:phenylalanine-tRNA ligase activity"/>
    <property type="evidence" value="ECO:0007669"/>
    <property type="project" value="InterPro"/>
</dbReference>
<dbReference type="InterPro" id="IPR005146">
    <property type="entry name" value="B3/B4_tRNA-bd"/>
</dbReference>
<evidence type="ECO:0000259" key="1">
    <source>
        <dbReference type="SMART" id="SM00873"/>
    </source>
</evidence>
<evidence type="ECO:0000313" key="3">
    <source>
        <dbReference type="Proteomes" id="UP001205748"/>
    </source>
</evidence>
<organism evidence="2 3">
    <name type="scientific">Irregularibacter muris</name>
    <dbReference type="NCBI Taxonomy" id="1796619"/>
    <lineage>
        <taxon>Bacteria</taxon>
        <taxon>Bacillati</taxon>
        <taxon>Bacillota</taxon>
        <taxon>Clostridia</taxon>
        <taxon>Eubacteriales</taxon>
        <taxon>Eubacteriaceae</taxon>
        <taxon>Irregularibacter</taxon>
    </lineage>
</organism>
<accession>A0AAE3KYU3</accession>
<dbReference type="GO" id="GO:0003723">
    <property type="term" value="F:RNA binding"/>
    <property type="evidence" value="ECO:0007669"/>
    <property type="project" value="InterPro"/>
</dbReference>
<dbReference type="PANTHER" id="PTHR39209:SF2">
    <property type="entry name" value="CYTOPLASMIC PROTEIN"/>
    <property type="match status" value="1"/>
</dbReference>
<dbReference type="InterPro" id="IPR020825">
    <property type="entry name" value="Phe-tRNA_synthase-like_B3/B4"/>
</dbReference>
<evidence type="ECO:0000313" key="2">
    <source>
        <dbReference type="EMBL" id="MCR1897571.1"/>
    </source>
</evidence>
<reference evidence="2" key="1">
    <citation type="submission" date="2022-07" db="EMBL/GenBank/DDBJ databases">
        <title>Enhanced cultured diversity of the mouse gut microbiota enables custom-made synthetic communities.</title>
        <authorList>
            <person name="Afrizal A."/>
        </authorList>
    </citation>
    <scope>NUCLEOTIDE SEQUENCE</scope>
    <source>
        <strain evidence="2">DSM 28593</strain>
    </source>
</reference>
<dbReference type="AlphaFoldDB" id="A0AAE3KYU3"/>
<name>A0AAE3KYU3_9FIRM</name>
<dbReference type="Pfam" id="PF03483">
    <property type="entry name" value="B3_4"/>
    <property type="match status" value="1"/>
</dbReference>
<feature type="domain" description="B3/B4 tRNA-binding" evidence="1">
    <location>
        <begin position="62"/>
        <end position="210"/>
    </location>
</feature>
<sequence length="220" mass="25044">MVEINISSEVKELCPNTVLGCIETKVKVQKASKELWEEIHDYCKKMKEHMVVGDISKQQNIKDTRQAYRKLGKDPTRYRSSAEALARRILKGQDLYSINNVVEINNLISLQSLYPVCAYDLEKVTGAITLERAGEGATYEGIGKGKFNIEFLPTFADRDGYFGSTTSDSERTMVNDHTQNLLMIIVSFNGEKELIKHVENMERLLKTYADAKDVERKIIK</sequence>
<gene>
    <name evidence="2" type="ORF">NSA47_01015</name>
</gene>
<dbReference type="EMBL" id="JANKAS010000001">
    <property type="protein sequence ID" value="MCR1897571.1"/>
    <property type="molecule type" value="Genomic_DNA"/>
</dbReference>
<dbReference type="Proteomes" id="UP001205748">
    <property type="component" value="Unassembled WGS sequence"/>
</dbReference>
<dbReference type="RefSeq" id="WP_257528975.1">
    <property type="nucleotide sequence ID" value="NZ_JANKAS010000001.1"/>
</dbReference>
<dbReference type="Gene3D" id="3.50.40.10">
    <property type="entry name" value="Phenylalanyl-trna Synthetase, Chain B, domain 3"/>
    <property type="match status" value="1"/>
</dbReference>
<protein>
    <submittedName>
        <fullName evidence="2">Phenylalanine--tRNA ligase beta subunit-related protein</fullName>
    </submittedName>
</protein>
<proteinExistence type="predicted"/>
<dbReference type="SUPFAM" id="SSF56037">
    <property type="entry name" value="PheT/TilS domain"/>
    <property type="match status" value="1"/>
</dbReference>